<evidence type="ECO:0000256" key="1">
    <source>
        <dbReference type="PIRSR" id="PIRSR016184-1"/>
    </source>
</evidence>
<dbReference type="Pfam" id="PF02567">
    <property type="entry name" value="PhzC-PhzF"/>
    <property type="match status" value="1"/>
</dbReference>
<comment type="caution">
    <text evidence="2">The sequence shown here is derived from an EMBL/GenBank/DDBJ whole genome shotgun (WGS) entry which is preliminary data.</text>
</comment>
<dbReference type="PIRSF" id="PIRSF016184">
    <property type="entry name" value="PhzC_PhzF"/>
    <property type="match status" value="1"/>
</dbReference>
<dbReference type="OrthoDB" id="75169at2759"/>
<dbReference type="InterPro" id="IPR003719">
    <property type="entry name" value="Phenazine_PhzF-like"/>
</dbReference>
<dbReference type="SUPFAM" id="SSF54506">
    <property type="entry name" value="Diaminopimelate epimerase-like"/>
    <property type="match status" value="1"/>
</dbReference>
<dbReference type="Gene3D" id="3.10.310.10">
    <property type="entry name" value="Diaminopimelate Epimerase, Chain A, domain 1"/>
    <property type="match status" value="2"/>
</dbReference>
<gene>
    <name evidence="2" type="ORF">BC936DRAFT_147602</name>
</gene>
<dbReference type="GO" id="GO:0005737">
    <property type="term" value="C:cytoplasm"/>
    <property type="evidence" value="ECO:0007669"/>
    <property type="project" value="TreeGrafter"/>
</dbReference>
<accession>A0A433D503</accession>
<dbReference type="GO" id="GO:0016853">
    <property type="term" value="F:isomerase activity"/>
    <property type="evidence" value="ECO:0007669"/>
    <property type="project" value="TreeGrafter"/>
</dbReference>
<dbReference type="EMBL" id="RBNI01006629">
    <property type="protein sequence ID" value="RUP45901.1"/>
    <property type="molecule type" value="Genomic_DNA"/>
</dbReference>
<reference evidence="2 3" key="1">
    <citation type="journal article" date="2018" name="New Phytol.">
        <title>Phylogenomics of Endogonaceae and evolution of mycorrhizas within Mucoromycota.</title>
        <authorList>
            <person name="Chang Y."/>
            <person name="Desiro A."/>
            <person name="Na H."/>
            <person name="Sandor L."/>
            <person name="Lipzen A."/>
            <person name="Clum A."/>
            <person name="Barry K."/>
            <person name="Grigoriev I.V."/>
            <person name="Martin F.M."/>
            <person name="Stajich J.E."/>
            <person name="Smith M.E."/>
            <person name="Bonito G."/>
            <person name="Spatafora J.W."/>
        </authorList>
    </citation>
    <scope>NUCLEOTIDE SEQUENCE [LARGE SCALE GENOMIC DNA]</scope>
    <source>
        <strain evidence="2 3">GMNB39</strain>
    </source>
</reference>
<evidence type="ECO:0000313" key="3">
    <source>
        <dbReference type="Proteomes" id="UP000268093"/>
    </source>
</evidence>
<name>A0A433D503_9FUNG</name>
<dbReference type="PANTHER" id="PTHR13774">
    <property type="entry name" value="PHENAZINE BIOSYNTHESIS PROTEIN"/>
    <property type="match status" value="1"/>
</dbReference>
<protein>
    <submittedName>
        <fullName evidence="2">Phenazine biosynthesis protein PhzF family</fullName>
    </submittedName>
</protein>
<proteinExistence type="predicted"/>
<organism evidence="2 3">
    <name type="scientific">Jimgerdemannia flammicorona</name>
    <dbReference type="NCBI Taxonomy" id="994334"/>
    <lineage>
        <taxon>Eukaryota</taxon>
        <taxon>Fungi</taxon>
        <taxon>Fungi incertae sedis</taxon>
        <taxon>Mucoromycota</taxon>
        <taxon>Mucoromycotina</taxon>
        <taxon>Endogonomycetes</taxon>
        <taxon>Endogonales</taxon>
        <taxon>Endogonaceae</taxon>
        <taxon>Jimgerdemannia</taxon>
    </lineage>
</organism>
<feature type="active site" evidence="1">
    <location>
        <position position="48"/>
    </location>
</feature>
<dbReference type="PANTHER" id="PTHR13774:SF32">
    <property type="entry name" value="ANTISENSE-ENHANCING SEQUENCE 1"/>
    <property type="match status" value="1"/>
</dbReference>
<keyword evidence="3" id="KW-1185">Reference proteome</keyword>
<dbReference type="NCBIfam" id="TIGR00654">
    <property type="entry name" value="PhzF_family"/>
    <property type="match status" value="1"/>
</dbReference>
<dbReference type="AlphaFoldDB" id="A0A433D503"/>
<dbReference type="Proteomes" id="UP000268093">
    <property type="component" value="Unassembled WGS sequence"/>
</dbReference>
<sequence>MAKTYPFYQVDAFTETPLGGNPCAVLFDTDDLDDAKMLAIAKEMNLSETAFVRESKVADFGVRYFTPATEIPLAGHPTIATIYALIVSGRLTLTPPTTSIHLELKVGPIPIDIHTDNKGHSTIVMTQKKPVFLSQHEPSTVLPIFGLNENDLLAGYPIQTISTGTPQLFIPLRSADSLKKATMNVTAYVAYRAQSDFFSPHLFILGGATPEGKTFARHFGTPPDTMEDPVTGSATGGMGAYLWRYGLIKVPKFVAEQGHWMMRPGKVFVEVEGSREEIEKVKIGGSAVLVLKGEMVL</sequence>
<evidence type="ECO:0000313" key="2">
    <source>
        <dbReference type="EMBL" id="RUP45901.1"/>
    </source>
</evidence>